<dbReference type="SUPFAM" id="SSF103473">
    <property type="entry name" value="MFS general substrate transporter"/>
    <property type="match status" value="1"/>
</dbReference>
<keyword evidence="3" id="KW-1003">Cell membrane</keyword>
<keyword evidence="5 9" id="KW-1133">Transmembrane helix</keyword>
<dbReference type="EMBL" id="LQPJ01000090">
    <property type="protein sequence ID" value="ORW26089.1"/>
    <property type="molecule type" value="Genomic_DNA"/>
</dbReference>
<dbReference type="GO" id="GO:0022857">
    <property type="term" value="F:transmembrane transporter activity"/>
    <property type="evidence" value="ECO:0007669"/>
    <property type="project" value="InterPro"/>
</dbReference>
<sequence>MTAQTGRRVAISAGSLAVLLGALDTYVVVTIMRDIMHDVGIPVNQLQRITWIVTMYLLGYIAAMPLLGRASDRFGRKLLLQASLGLFIVGSVVTALAGGFGDFHLLIAGRTIQGIASGALLPVTLALGADLWSQRNRAGVLGGIGAAQELGSVLGPLYGIFIVFLFHDWRYVFWINVPLTLIAMVMIQFSLPARQRTDEPERIDLVGGLLLALALGLAVIGLYNPNPDGKHVLPSYGLPLVIGAAVAAVAFVVWERFSRTRLIDPAGVRFRPFLAALGASLTAGAALMVTLVDVELFGQGVLQMDQNQAAGLLLWFLIALPIGAVLGGWIATRIGDRAMTFIGLLIAAYGYWLIHYWREDVMGHRHNIFGLLNVPALHADLLVAGLGLGLVIGPLSSAALRVVPAAQHGIASAAVVVARMTGMLIGVAALTAWGFYRFNQIVAGLTAAIPANATLFERVAAQGSMYLKAFAMMYGDIFEVTVAICVAGALLGLLVGGRKEHAGEPEVPEQRPATSPARTP</sequence>
<dbReference type="AlphaFoldDB" id="A0A1X1ZRS8"/>
<evidence type="ECO:0000259" key="10">
    <source>
        <dbReference type="PROSITE" id="PS50850"/>
    </source>
</evidence>
<dbReference type="Gene3D" id="1.20.1250.20">
    <property type="entry name" value="MFS general substrate transporter like domains"/>
    <property type="match status" value="1"/>
</dbReference>
<evidence type="ECO:0000256" key="4">
    <source>
        <dbReference type="ARBA" id="ARBA00022692"/>
    </source>
</evidence>
<dbReference type="PANTHER" id="PTHR23501">
    <property type="entry name" value="MAJOR FACILITATOR SUPERFAMILY"/>
    <property type="match status" value="1"/>
</dbReference>
<feature type="transmembrane region" description="Helical" evidence="9">
    <location>
        <begin position="112"/>
        <end position="132"/>
    </location>
</feature>
<dbReference type="CDD" id="cd17321">
    <property type="entry name" value="MFS_MMR_MDR_like"/>
    <property type="match status" value="1"/>
</dbReference>
<evidence type="ECO:0000256" key="5">
    <source>
        <dbReference type="ARBA" id="ARBA00022989"/>
    </source>
</evidence>
<keyword evidence="3" id="KW-0997">Cell inner membrane</keyword>
<evidence type="ECO:0000256" key="7">
    <source>
        <dbReference type="ARBA" id="ARBA00044273"/>
    </source>
</evidence>
<dbReference type="RefSeq" id="WP_085077870.1">
    <property type="nucleotide sequence ID" value="NZ_JACKRZ010000270.1"/>
</dbReference>
<accession>A0A1X1ZRS8</accession>
<dbReference type="InterPro" id="IPR011701">
    <property type="entry name" value="MFS"/>
</dbReference>
<evidence type="ECO:0000256" key="6">
    <source>
        <dbReference type="ARBA" id="ARBA00023136"/>
    </source>
</evidence>
<dbReference type="InterPro" id="IPR005829">
    <property type="entry name" value="Sugar_transporter_CS"/>
</dbReference>
<keyword evidence="4 9" id="KW-0812">Transmembrane</keyword>
<evidence type="ECO:0000313" key="12">
    <source>
        <dbReference type="Proteomes" id="UP000193529"/>
    </source>
</evidence>
<feature type="transmembrane region" description="Helical" evidence="9">
    <location>
        <begin position="203"/>
        <end position="224"/>
    </location>
</feature>
<protein>
    <recommendedName>
        <fullName evidence="7">MFS-type drug efflux transporter P55</fullName>
    </recommendedName>
</protein>
<evidence type="ECO:0000256" key="9">
    <source>
        <dbReference type="SAM" id="Phobius"/>
    </source>
</evidence>
<feature type="region of interest" description="Disordered" evidence="8">
    <location>
        <begin position="501"/>
        <end position="520"/>
    </location>
</feature>
<dbReference type="PROSITE" id="PS00216">
    <property type="entry name" value="SUGAR_TRANSPORT_1"/>
    <property type="match status" value="1"/>
</dbReference>
<evidence type="ECO:0000256" key="1">
    <source>
        <dbReference type="ARBA" id="ARBA00004429"/>
    </source>
</evidence>
<feature type="transmembrane region" description="Helical" evidence="9">
    <location>
        <begin position="49"/>
        <end position="67"/>
    </location>
</feature>
<feature type="transmembrane region" description="Helical" evidence="9">
    <location>
        <begin position="274"/>
        <end position="292"/>
    </location>
</feature>
<comment type="caution">
    <text evidence="11">The sequence shown here is derived from an EMBL/GenBank/DDBJ whole genome shotgun (WGS) entry which is preliminary data.</text>
</comment>
<evidence type="ECO:0000256" key="3">
    <source>
        <dbReference type="ARBA" id="ARBA00022519"/>
    </source>
</evidence>
<dbReference type="Proteomes" id="UP000193529">
    <property type="component" value="Unassembled WGS sequence"/>
</dbReference>
<keyword evidence="6 9" id="KW-0472">Membrane</keyword>
<evidence type="ECO:0000313" key="11">
    <source>
        <dbReference type="EMBL" id="ORW26089.1"/>
    </source>
</evidence>
<feature type="transmembrane region" description="Helical" evidence="9">
    <location>
        <begin position="236"/>
        <end position="254"/>
    </location>
</feature>
<evidence type="ECO:0000256" key="2">
    <source>
        <dbReference type="ARBA" id="ARBA00022448"/>
    </source>
</evidence>
<reference evidence="11 12" key="1">
    <citation type="submission" date="2016-01" db="EMBL/GenBank/DDBJ databases">
        <title>The new phylogeny of the genus Mycobacterium.</title>
        <authorList>
            <person name="Tarcisio F."/>
            <person name="Conor M."/>
            <person name="Antonella G."/>
            <person name="Elisabetta G."/>
            <person name="Giulia F.S."/>
            <person name="Sara T."/>
            <person name="Anna F."/>
            <person name="Clotilde B."/>
            <person name="Roberto B."/>
            <person name="Veronica D.S."/>
            <person name="Fabio R."/>
            <person name="Monica P."/>
            <person name="Olivier J."/>
            <person name="Enrico T."/>
            <person name="Nicola S."/>
        </authorList>
    </citation>
    <scope>NUCLEOTIDE SEQUENCE [LARGE SCALE GENOMIC DNA]</scope>
    <source>
        <strain evidence="11 12">DSM 44572</strain>
    </source>
</reference>
<dbReference type="PROSITE" id="PS50850">
    <property type="entry name" value="MFS"/>
    <property type="match status" value="1"/>
</dbReference>
<feature type="transmembrane region" description="Helical" evidence="9">
    <location>
        <begin position="144"/>
        <end position="165"/>
    </location>
</feature>
<keyword evidence="12" id="KW-1185">Reference proteome</keyword>
<dbReference type="InterPro" id="IPR036259">
    <property type="entry name" value="MFS_trans_sf"/>
</dbReference>
<feature type="transmembrane region" description="Helical" evidence="9">
    <location>
        <begin position="377"/>
        <end position="403"/>
    </location>
</feature>
<dbReference type="OrthoDB" id="3453194at2"/>
<feature type="transmembrane region" description="Helical" evidence="9">
    <location>
        <begin position="338"/>
        <end position="357"/>
    </location>
</feature>
<gene>
    <name evidence="11" type="ORF">AWC19_05450</name>
</gene>
<keyword evidence="2" id="KW-0813">Transport</keyword>
<organism evidence="11 12">
    <name type="scientific">Mycobacterium palustre</name>
    <dbReference type="NCBI Taxonomy" id="153971"/>
    <lineage>
        <taxon>Bacteria</taxon>
        <taxon>Bacillati</taxon>
        <taxon>Actinomycetota</taxon>
        <taxon>Actinomycetes</taxon>
        <taxon>Mycobacteriales</taxon>
        <taxon>Mycobacteriaceae</taxon>
        <taxon>Mycobacterium</taxon>
        <taxon>Mycobacterium simiae complex</taxon>
    </lineage>
</organism>
<feature type="transmembrane region" description="Helical" evidence="9">
    <location>
        <begin position="171"/>
        <end position="191"/>
    </location>
</feature>
<dbReference type="GO" id="GO:0005886">
    <property type="term" value="C:plasma membrane"/>
    <property type="evidence" value="ECO:0007669"/>
    <property type="project" value="UniProtKB-SubCell"/>
</dbReference>
<feature type="transmembrane region" description="Helical" evidence="9">
    <location>
        <begin position="410"/>
        <end position="435"/>
    </location>
</feature>
<dbReference type="Pfam" id="PF07690">
    <property type="entry name" value="MFS_1"/>
    <property type="match status" value="1"/>
</dbReference>
<dbReference type="STRING" id="153971.AWC19_05450"/>
<feature type="transmembrane region" description="Helical" evidence="9">
    <location>
        <begin position="312"/>
        <end position="331"/>
    </location>
</feature>
<dbReference type="InterPro" id="IPR020846">
    <property type="entry name" value="MFS_dom"/>
</dbReference>
<evidence type="ECO:0000256" key="8">
    <source>
        <dbReference type="SAM" id="MobiDB-lite"/>
    </source>
</evidence>
<comment type="subcellular location">
    <subcellularLocation>
        <location evidence="1">Cell inner membrane</location>
        <topology evidence="1">Multi-pass membrane protein</topology>
    </subcellularLocation>
</comment>
<feature type="domain" description="Major facilitator superfamily (MFS) profile" evidence="10">
    <location>
        <begin position="10"/>
        <end position="500"/>
    </location>
</feature>
<name>A0A1X1ZRS8_9MYCO</name>
<feature type="transmembrane region" description="Helical" evidence="9">
    <location>
        <begin position="79"/>
        <end position="100"/>
    </location>
</feature>
<dbReference type="PANTHER" id="PTHR23501:SF191">
    <property type="entry name" value="VACUOLAR BASIC AMINO ACID TRANSPORTER 4"/>
    <property type="match status" value="1"/>
</dbReference>
<feature type="transmembrane region" description="Helical" evidence="9">
    <location>
        <begin position="473"/>
        <end position="495"/>
    </location>
</feature>
<proteinExistence type="predicted"/>